<dbReference type="AlphaFoldDB" id="A0A1Y1T6T3"/>
<sequence length="92" mass="10287">MKRSKLILPLMAFICAIGMSFTTAQYSQEEHDYVDLGNGSWFEIDEVDCGEGSEECRVQIGEDGPIYQVYDEQDNTTSKQGDSDEPIVIDPS</sequence>
<dbReference type="EMBL" id="ARYN01000005">
    <property type="protein sequence ID" value="ORL46133.1"/>
    <property type="molecule type" value="Genomic_DNA"/>
</dbReference>
<feature type="signal peptide" evidence="2">
    <location>
        <begin position="1"/>
        <end position="24"/>
    </location>
</feature>
<organism evidence="3 4">
    <name type="scientific">Zunongwangia atlantica 22II14-10F7</name>
    <dbReference type="NCBI Taxonomy" id="1185767"/>
    <lineage>
        <taxon>Bacteria</taxon>
        <taxon>Pseudomonadati</taxon>
        <taxon>Bacteroidota</taxon>
        <taxon>Flavobacteriia</taxon>
        <taxon>Flavobacteriales</taxon>
        <taxon>Flavobacteriaceae</taxon>
        <taxon>Zunongwangia</taxon>
    </lineage>
</organism>
<dbReference type="RefSeq" id="WP_084840813.1">
    <property type="nucleotide sequence ID" value="NZ_ARYN01000005.1"/>
</dbReference>
<gene>
    <name evidence="3" type="ORF">IIF7_06166</name>
</gene>
<feature type="chain" id="PRO_5013005445" description="Secreted protein" evidence="2">
    <location>
        <begin position="25"/>
        <end position="92"/>
    </location>
</feature>
<keyword evidence="2" id="KW-0732">Signal</keyword>
<evidence type="ECO:0000256" key="1">
    <source>
        <dbReference type="SAM" id="MobiDB-lite"/>
    </source>
</evidence>
<feature type="region of interest" description="Disordered" evidence="1">
    <location>
        <begin position="73"/>
        <end position="92"/>
    </location>
</feature>
<proteinExistence type="predicted"/>
<dbReference type="Proteomes" id="UP000192746">
    <property type="component" value="Unassembled WGS sequence"/>
</dbReference>
<comment type="caution">
    <text evidence="3">The sequence shown here is derived from an EMBL/GenBank/DDBJ whole genome shotgun (WGS) entry which is preliminary data.</text>
</comment>
<protein>
    <recommendedName>
        <fullName evidence="5">Secreted protein</fullName>
    </recommendedName>
</protein>
<evidence type="ECO:0008006" key="5">
    <source>
        <dbReference type="Google" id="ProtNLM"/>
    </source>
</evidence>
<keyword evidence="4" id="KW-1185">Reference proteome</keyword>
<evidence type="ECO:0000313" key="4">
    <source>
        <dbReference type="Proteomes" id="UP000192746"/>
    </source>
</evidence>
<evidence type="ECO:0000313" key="3">
    <source>
        <dbReference type="EMBL" id="ORL46133.1"/>
    </source>
</evidence>
<dbReference type="InterPro" id="IPR045391">
    <property type="entry name" value="DUF6520"/>
</dbReference>
<evidence type="ECO:0000256" key="2">
    <source>
        <dbReference type="SAM" id="SignalP"/>
    </source>
</evidence>
<name>A0A1Y1T6T3_9FLAO</name>
<feature type="compositionally biased region" description="Acidic residues" evidence="1">
    <location>
        <begin position="83"/>
        <end position="92"/>
    </location>
</feature>
<dbReference type="Pfam" id="PF20130">
    <property type="entry name" value="DUF6520"/>
    <property type="match status" value="1"/>
</dbReference>
<reference evidence="3 4" key="1">
    <citation type="submission" date="2013-04" db="EMBL/GenBank/DDBJ databases">
        <title>Zunongwangia sp. 22II14-10F7 Genome Sequencing.</title>
        <authorList>
            <person name="Lai Q."/>
            <person name="Shao Z."/>
        </authorList>
    </citation>
    <scope>NUCLEOTIDE SEQUENCE [LARGE SCALE GENOMIC DNA]</scope>
    <source>
        <strain evidence="3 4">22II14-10F7</strain>
    </source>
</reference>
<accession>A0A1Y1T6T3</accession>